<evidence type="ECO:0000259" key="5">
    <source>
        <dbReference type="Pfam" id="PF17676"/>
    </source>
</evidence>
<dbReference type="SUPFAM" id="SSF52317">
    <property type="entry name" value="Class I glutamine amidotransferase-like"/>
    <property type="match status" value="1"/>
</dbReference>
<gene>
    <name evidence="6" type="ORF">SALLE_v1c10290</name>
</gene>
<keyword evidence="2" id="KW-0378">Hydrolase</keyword>
<dbReference type="KEGG" id="salx:SALLE_v1c10290"/>
<evidence type="ECO:0000256" key="1">
    <source>
        <dbReference type="ARBA" id="ARBA00010233"/>
    </source>
</evidence>
<evidence type="ECO:0000313" key="6">
    <source>
        <dbReference type="EMBL" id="AXK51699.1"/>
    </source>
</evidence>
<name>A0A345Z520_9MOLU</name>
<dbReference type="InterPro" id="IPR027478">
    <property type="entry name" value="LdcA_N"/>
</dbReference>
<protein>
    <recommendedName>
        <fullName evidence="8">LD-carboxypeptidase</fullName>
    </recommendedName>
</protein>
<dbReference type="Gene3D" id="3.50.30.60">
    <property type="entry name" value="LD-carboxypeptidase A C-terminal domain-like"/>
    <property type="match status" value="1"/>
</dbReference>
<dbReference type="AlphaFoldDB" id="A0A345Z520"/>
<feature type="active site" description="Charge relay system" evidence="3">
    <location>
        <position position="222"/>
    </location>
</feature>
<reference evidence="6 7" key="1">
    <citation type="submission" date="2018-07" db="EMBL/GenBank/DDBJ databases">
        <title>Complete genome sequence of Spiroplasma alleghenense PLHS-1 (ATCC 51752).</title>
        <authorList>
            <person name="Chou L."/>
            <person name="Lee T.-Y."/>
            <person name="Tsai Y.-M."/>
            <person name="Kuo C.-H."/>
        </authorList>
    </citation>
    <scope>NUCLEOTIDE SEQUENCE [LARGE SCALE GENOMIC DNA]</scope>
    <source>
        <strain evidence="6 7">PLHS-1</strain>
    </source>
</reference>
<evidence type="ECO:0008006" key="8">
    <source>
        <dbReference type="Google" id="ProtNLM"/>
    </source>
</evidence>
<feature type="active site" description="Nucleophile" evidence="3">
    <location>
        <position position="101"/>
    </location>
</feature>
<dbReference type="EMBL" id="CP031376">
    <property type="protein sequence ID" value="AXK51699.1"/>
    <property type="molecule type" value="Genomic_DNA"/>
</dbReference>
<dbReference type="InterPro" id="IPR003507">
    <property type="entry name" value="S66_fam"/>
</dbReference>
<dbReference type="InterPro" id="IPR029062">
    <property type="entry name" value="Class_I_gatase-like"/>
</dbReference>
<accession>A0A345Z520</accession>
<evidence type="ECO:0000256" key="2">
    <source>
        <dbReference type="ARBA" id="ARBA00022801"/>
    </source>
</evidence>
<feature type="domain" description="LD-carboxypeptidase C-terminal" evidence="5">
    <location>
        <begin position="191"/>
        <end position="305"/>
    </location>
</feature>
<keyword evidence="7" id="KW-1185">Reference proteome</keyword>
<evidence type="ECO:0000313" key="7">
    <source>
        <dbReference type="Proteomes" id="UP000254792"/>
    </source>
</evidence>
<dbReference type="InterPro" id="IPR027461">
    <property type="entry name" value="Carboxypeptidase_A_C_sf"/>
</dbReference>
<dbReference type="PANTHER" id="PTHR30237:SF5">
    <property type="entry name" value="CARBOXYPEPTIDASE VC_A0337-RELATED"/>
    <property type="match status" value="1"/>
</dbReference>
<evidence type="ECO:0000256" key="3">
    <source>
        <dbReference type="PIRSR" id="PIRSR028757-1"/>
    </source>
</evidence>
<dbReference type="SUPFAM" id="SSF141986">
    <property type="entry name" value="LD-carboxypeptidase A C-terminal domain-like"/>
    <property type="match status" value="1"/>
</dbReference>
<dbReference type="Proteomes" id="UP000254792">
    <property type="component" value="Chromosome"/>
</dbReference>
<dbReference type="OrthoDB" id="9807329at2"/>
<organism evidence="6 7">
    <name type="scientific">Spiroplasma alleghenense</name>
    <dbReference type="NCBI Taxonomy" id="216931"/>
    <lineage>
        <taxon>Bacteria</taxon>
        <taxon>Bacillati</taxon>
        <taxon>Mycoplasmatota</taxon>
        <taxon>Mollicutes</taxon>
        <taxon>Entomoplasmatales</taxon>
        <taxon>Spiroplasmataceae</taxon>
        <taxon>Spiroplasma</taxon>
    </lineage>
</organism>
<feature type="domain" description="LD-carboxypeptidase N-terminal" evidence="4">
    <location>
        <begin position="4"/>
        <end position="121"/>
    </location>
</feature>
<sequence length="317" mass="36440">MVFGIFSCSSFSCQQCPNRCKKSIAFLQSKGHKVILGSLFNNVNDKYRSGSIIQRAQEFNELLEMKCDIYLSAIGGFCANSITPLINYDLITKDMIFVGCSDATTVLVNIVEKTKAKVIYGPALITHFGEWEEYYAQQSYDALIKAIQNPVNEVKEFEYWTQDYKNWDTFTSEKQKHKNSIIFQGEKTISGNLYPINLSSFSTAFNKSIKKIRKNNTILFIEDSNKDIEMVEKLFSFLVSNKLLKNVSGVIFGKYENFDDKGSKKLPHQVFIEITEANKINIKNLVYYIDCGHTHPTNALIFNKKIFIDFENKKIWQ</sequence>
<dbReference type="Pfam" id="PF02016">
    <property type="entry name" value="Peptidase_S66"/>
    <property type="match status" value="1"/>
</dbReference>
<dbReference type="InterPro" id="IPR040449">
    <property type="entry name" value="Peptidase_S66_N"/>
</dbReference>
<evidence type="ECO:0000259" key="4">
    <source>
        <dbReference type="Pfam" id="PF02016"/>
    </source>
</evidence>
<dbReference type="PANTHER" id="PTHR30237">
    <property type="entry name" value="MURAMOYLTETRAPEPTIDE CARBOXYPEPTIDASE"/>
    <property type="match status" value="1"/>
</dbReference>
<dbReference type="Gene3D" id="3.40.50.10740">
    <property type="entry name" value="Class I glutamine amidotransferase-like"/>
    <property type="match status" value="1"/>
</dbReference>
<dbReference type="GO" id="GO:0016787">
    <property type="term" value="F:hydrolase activity"/>
    <property type="evidence" value="ECO:0007669"/>
    <property type="project" value="UniProtKB-KW"/>
</dbReference>
<dbReference type="Pfam" id="PF17676">
    <property type="entry name" value="Peptidase_S66C"/>
    <property type="match status" value="1"/>
</dbReference>
<proteinExistence type="inferred from homology"/>
<comment type="similarity">
    <text evidence="1">Belongs to the peptidase S66 family.</text>
</comment>
<dbReference type="PIRSF" id="PIRSF028757">
    <property type="entry name" value="LD-carboxypeptidase"/>
    <property type="match status" value="1"/>
</dbReference>
<dbReference type="InterPro" id="IPR040921">
    <property type="entry name" value="Peptidase_S66C"/>
</dbReference>
<dbReference type="RefSeq" id="WP_115558589.1">
    <property type="nucleotide sequence ID" value="NZ_CP031376.1"/>
</dbReference>
<feature type="active site" description="Charge relay system" evidence="3">
    <location>
        <position position="293"/>
    </location>
</feature>